<dbReference type="AlphaFoldDB" id="A0A1I7RLU1"/>
<dbReference type="eggNOG" id="KOG3736">
    <property type="taxonomic scope" value="Eukaryota"/>
</dbReference>
<comment type="cofactor">
    <cofactor evidence="1">
        <name>Mn(2+)</name>
        <dbReference type="ChEBI" id="CHEBI:29035"/>
    </cofactor>
</comment>
<dbReference type="PANTHER" id="PTHR11675">
    <property type="entry name" value="N-ACETYLGALACTOSAMINYLTRANSFERASE"/>
    <property type="match status" value="1"/>
</dbReference>
<dbReference type="GO" id="GO:0006493">
    <property type="term" value="P:protein O-linked glycosylation"/>
    <property type="evidence" value="ECO:0007669"/>
    <property type="project" value="TreeGrafter"/>
</dbReference>
<dbReference type="InterPro" id="IPR029044">
    <property type="entry name" value="Nucleotide-diphossugar_trans"/>
</dbReference>
<dbReference type="InterPro" id="IPR001173">
    <property type="entry name" value="Glyco_trans_2-like"/>
</dbReference>
<reference evidence="15" key="1">
    <citation type="submission" date="2016-11" db="UniProtKB">
        <authorList>
            <consortium name="WormBaseParasite"/>
        </authorList>
    </citation>
    <scope>IDENTIFICATION</scope>
</reference>
<accession>A0A1I7RLU1</accession>
<evidence type="ECO:0000256" key="9">
    <source>
        <dbReference type="ARBA" id="ARBA00023180"/>
    </source>
</evidence>
<evidence type="ECO:0000256" key="4">
    <source>
        <dbReference type="ARBA" id="ARBA00022692"/>
    </source>
</evidence>
<keyword evidence="6" id="KW-1133">Transmembrane helix</keyword>
<dbReference type="GO" id="GO:0004653">
    <property type="term" value="F:polypeptide N-acetylgalactosaminyltransferase activity"/>
    <property type="evidence" value="ECO:0007669"/>
    <property type="project" value="TreeGrafter"/>
</dbReference>
<keyword evidence="9" id="KW-0325">Glycoprotein</keyword>
<dbReference type="GO" id="GO:0005794">
    <property type="term" value="C:Golgi apparatus"/>
    <property type="evidence" value="ECO:0007669"/>
    <property type="project" value="TreeGrafter"/>
</dbReference>
<dbReference type="Pfam" id="PF00535">
    <property type="entry name" value="Glycos_transf_2"/>
    <property type="match status" value="1"/>
</dbReference>
<proteinExistence type="inferred from homology"/>
<evidence type="ECO:0000256" key="12">
    <source>
        <dbReference type="SAM" id="MobiDB-lite"/>
    </source>
</evidence>
<keyword evidence="10" id="KW-0464">Manganese</keyword>
<evidence type="ECO:0000256" key="6">
    <source>
        <dbReference type="ARBA" id="ARBA00022989"/>
    </source>
</evidence>
<feature type="domain" description="Glycosyltransferase 2-like" evidence="13">
    <location>
        <begin position="199"/>
        <end position="386"/>
    </location>
</feature>
<keyword evidence="5" id="KW-0735">Signal-anchor</keyword>
<dbReference type="GO" id="GO:0008593">
    <property type="term" value="P:regulation of Notch signaling pathway"/>
    <property type="evidence" value="ECO:0007669"/>
    <property type="project" value="TreeGrafter"/>
</dbReference>
<evidence type="ECO:0000256" key="11">
    <source>
        <dbReference type="ARBA" id="ARBA00060399"/>
    </source>
</evidence>
<dbReference type="FunFam" id="3.90.550.10:FF:000053">
    <property type="entry name" value="Polypeptide N-acetylgalactosaminyltransferase"/>
    <property type="match status" value="1"/>
</dbReference>
<dbReference type="CDD" id="cd02510">
    <property type="entry name" value="pp-GalNAc-T"/>
    <property type="match status" value="1"/>
</dbReference>
<feature type="region of interest" description="Disordered" evidence="12">
    <location>
        <begin position="36"/>
        <end position="57"/>
    </location>
</feature>
<organism evidence="14 15">
    <name type="scientific">Bursaphelenchus xylophilus</name>
    <name type="common">Pinewood nematode worm</name>
    <name type="synonym">Aphelenchoides xylophilus</name>
    <dbReference type="NCBI Taxonomy" id="6326"/>
    <lineage>
        <taxon>Eukaryota</taxon>
        <taxon>Metazoa</taxon>
        <taxon>Ecdysozoa</taxon>
        <taxon>Nematoda</taxon>
        <taxon>Chromadorea</taxon>
        <taxon>Rhabditida</taxon>
        <taxon>Tylenchina</taxon>
        <taxon>Tylenchomorpha</taxon>
        <taxon>Aphelenchoidea</taxon>
        <taxon>Aphelenchoididae</taxon>
        <taxon>Bursaphelenchus</taxon>
    </lineage>
</organism>
<comment type="similarity">
    <text evidence="3">Belongs to the glycosyltransferase 2 family. GalNAc-T subfamily.</text>
</comment>
<comment type="subcellular location">
    <subcellularLocation>
        <location evidence="11">Endomembrane system</location>
        <topology evidence="11">Single-pass type II membrane protein</topology>
    </subcellularLocation>
</comment>
<evidence type="ECO:0000256" key="5">
    <source>
        <dbReference type="ARBA" id="ARBA00022968"/>
    </source>
</evidence>
<evidence type="ECO:0000256" key="1">
    <source>
        <dbReference type="ARBA" id="ARBA00001936"/>
    </source>
</evidence>
<sequence length="508" mass="58452">MKMSLYTTNPFYNEKILALSFLSPLERLKNKSSKTLIPSYPTHRSSADLPDPEEGSNGKNKIGARFRYCHGVALLRQITITVSTCGRRGNTRALTLMRYALLFAAFLAAVVADEKPECEHINPLRKTKEWDELDRSNCNVTEHKLNNEHKHYKYYEEGVNAYSFNVLTSDKIGPKRDVPKTYNELCDKIDYSDLHKTASIIIIYHNEAFSVLVRMINGIFDRTPEKLLHEIILYDDYSESHLSIEEPLKEYAESHGWKKVKFVSAKERQGLIRAKTLAAREASGDIIVVLDSHCEVNHRWLEPLIKVIQEDRKTVVAPIVDLINPQNFAYEQSMVAKGGFDWALNFKWEYFDWSYFDTEEHNVKPFDSPALSGGLMAVDREFFKELGEFDMGMEIWGGENIEISIRAWLCGGKVKIAPCSRVGHVFRMRRPYKTKPGVDTNALNTLRIAKVWLGDHEKDYFKARRSAARLDAGDLSERLALKEKLECKPFSWFVENVYPALKPKHDEL</sequence>
<dbReference type="UniPathway" id="UPA00378"/>
<dbReference type="WBParaSite" id="BXY_0167600.1">
    <property type="protein sequence ID" value="BXY_0167600.1"/>
    <property type="gene ID" value="BXY_0167600"/>
</dbReference>
<evidence type="ECO:0000256" key="10">
    <source>
        <dbReference type="ARBA" id="ARBA00023211"/>
    </source>
</evidence>
<keyword evidence="8" id="KW-1015">Disulfide bond</keyword>
<keyword evidence="4" id="KW-0812">Transmembrane</keyword>
<evidence type="ECO:0000313" key="15">
    <source>
        <dbReference type="WBParaSite" id="BXY_0167600.1"/>
    </source>
</evidence>
<dbReference type="Proteomes" id="UP000095284">
    <property type="component" value="Unplaced"/>
</dbReference>
<keyword evidence="7" id="KW-0472">Membrane</keyword>
<evidence type="ECO:0000256" key="3">
    <source>
        <dbReference type="ARBA" id="ARBA00005680"/>
    </source>
</evidence>
<dbReference type="InterPro" id="IPR045885">
    <property type="entry name" value="GalNAc-T"/>
</dbReference>
<comment type="pathway">
    <text evidence="2">Protein modification; protein glycosylation.</text>
</comment>
<evidence type="ECO:0000256" key="8">
    <source>
        <dbReference type="ARBA" id="ARBA00023157"/>
    </source>
</evidence>
<dbReference type="GO" id="GO:0005112">
    <property type="term" value="F:Notch binding"/>
    <property type="evidence" value="ECO:0007669"/>
    <property type="project" value="TreeGrafter"/>
</dbReference>
<evidence type="ECO:0000256" key="2">
    <source>
        <dbReference type="ARBA" id="ARBA00004922"/>
    </source>
</evidence>
<evidence type="ECO:0000259" key="13">
    <source>
        <dbReference type="Pfam" id="PF00535"/>
    </source>
</evidence>
<protein>
    <submittedName>
        <fullName evidence="15">Glyco_trans_2-like domain-containing protein</fullName>
    </submittedName>
</protein>
<dbReference type="Gene3D" id="3.90.550.10">
    <property type="entry name" value="Spore Coat Polysaccharide Biosynthesis Protein SpsA, Chain A"/>
    <property type="match status" value="1"/>
</dbReference>
<evidence type="ECO:0000256" key="7">
    <source>
        <dbReference type="ARBA" id="ARBA00023136"/>
    </source>
</evidence>
<name>A0A1I7RLU1_BURXY</name>
<dbReference type="PANTHER" id="PTHR11675:SF116">
    <property type="entry name" value="N-ACETYLGALACTOSAMINYLTRANSFERASE 8-RELATED"/>
    <property type="match status" value="1"/>
</dbReference>
<evidence type="ECO:0000313" key="14">
    <source>
        <dbReference type="Proteomes" id="UP000095284"/>
    </source>
</evidence>
<dbReference type="SUPFAM" id="SSF53448">
    <property type="entry name" value="Nucleotide-diphospho-sugar transferases"/>
    <property type="match status" value="1"/>
</dbReference>